<sequence>MSQSSIKQPHFYTLQNTKKSCGTRYLGNNLWSGRPSIVHKALNIQEVLSLIFSFIHPQCMNPEFNDNERKKILRTLARAARTCKAFQLHASTLLWQEQHGLDAFSTMFERLSGEEDCPQYLLSLGERVKRLLYAGSKSEDDIRTVTLISKEIQGKPLFPNLQYLQLDSGSWPLTPTEASLLFSPGLLSFNITAPSQRRFHPPNGQWGRLSDTQHQQICIHKLIKRSPRLQVFRSLTTHVMPAKYISERGDRPGRFLGPYRITSIVTLRFNHPGRTVASKQEKLIRASQDPSSLDLDQCRQLFSTPSLIESQDIECLTLSTTTCTSLSVSKVLHLLHPFYHINSKKNVDIRIQCAALPEALSHYWQDLQESTADARSSMESFENALLLQAPDSIRPLSALSQRVSTQNCCRVHNFVTSLNRLLRQTTLLYSILHTFMKITLGPGSRRGLTRWQAWDNCRRDKRKCNCTEPCLMTADRGWNGGTAARERRASEERASEHTKRTGVHGRSSKADLYIG</sequence>
<name>A0AAW0G0J2_9APHY</name>
<dbReference type="EMBL" id="JASBNA010000018">
    <property type="protein sequence ID" value="KAK7685897.1"/>
    <property type="molecule type" value="Genomic_DNA"/>
</dbReference>
<evidence type="ECO:0000256" key="1">
    <source>
        <dbReference type="SAM" id="MobiDB-lite"/>
    </source>
</evidence>
<gene>
    <name evidence="2" type="ORF">QCA50_010704</name>
</gene>
<dbReference type="AlphaFoldDB" id="A0AAW0G0J2"/>
<feature type="compositionally biased region" description="Basic and acidic residues" evidence="1">
    <location>
        <begin position="484"/>
        <end position="499"/>
    </location>
</feature>
<dbReference type="Proteomes" id="UP001385951">
    <property type="component" value="Unassembled WGS sequence"/>
</dbReference>
<accession>A0AAW0G0J2</accession>
<organism evidence="2 3">
    <name type="scientific">Cerrena zonata</name>
    <dbReference type="NCBI Taxonomy" id="2478898"/>
    <lineage>
        <taxon>Eukaryota</taxon>
        <taxon>Fungi</taxon>
        <taxon>Dikarya</taxon>
        <taxon>Basidiomycota</taxon>
        <taxon>Agaricomycotina</taxon>
        <taxon>Agaricomycetes</taxon>
        <taxon>Polyporales</taxon>
        <taxon>Cerrenaceae</taxon>
        <taxon>Cerrena</taxon>
    </lineage>
</organism>
<keyword evidence="3" id="KW-1185">Reference proteome</keyword>
<evidence type="ECO:0000313" key="3">
    <source>
        <dbReference type="Proteomes" id="UP001385951"/>
    </source>
</evidence>
<reference evidence="2 3" key="1">
    <citation type="submission" date="2022-09" db="EMBL/GenBank/DDBJ databases">
        <authorList>
            <person name="Palmer J.M."/>
        </authorList>
    </citation>
    <scope>NUCLEOTIDE SEQUENCE [LARGE SCALE GENOMIC DNA]</scope>
    <source>
        <strain evidence="2 3">DSM 7382</strain>
    </source>
</reference>
<protein>
    <submittedName>
        <fullName evidence="2">Uncharacterized protein</fullName>
    </submittedName>
</protein>
<feature type="region of interest" description="Disordered" evidence="1">
    <location>
        <begin position="481"/>
        <end position="515"/>
    </location>
</feature>
<comment type="caution">
    <text evidence="2">The sequence shown here is derived from an EMBL/GenBank/DDBJ whole genome shotgun (WGS) entry which is preliminary data.</text>
</comment>
<proteinExistence type="predicted"/>
<evidence type="ECO:0000313" key="2">
    <source>
        <dbReference type="EMBL" id="KAK7685897.1"/>
    </source>
</evidence>